<dbReference type="EMBL" id="PVUE01000010">
    <property type="protein sequence ID" value="PRZ41396.1"/>
    <property type="molecule type" value="Genomic_DNA"/>
</dbReference>
<comment type="caution">
    <text evidence="1">The sequence shown here is derived from an EMBL/GenBank/DDBJ whole genome shotgun (WGS) entry which is preliminary data.</text>
</comment>
<dbReference type="OrthoDB" id="833207at2"/>
<evidence type="ECO:0000313" key="2">
    <source>
        <dbReference type="Proteomes" id="UP000237752"/>
    </source>
</evidence>
<sequence length="535" mass="57327">MSGRDVVIVGAGHNALVTGCYLARSGLNVEIVEQDAVVGGAVSTVERFPGVLMDRGSSAHIMIRHTGIVEDLDLAAHGLIYQDMDPWGFAPIRADDGTPDALVFWVDIERTCESIAAVCGMADADAYRRFTRDWLPRNEVVFDFFQQSPTPAHLARAMAGLRKASRSGVAQMSREFLGSADAVLDSYFHDERLKTALAWMAAQSGPPSHEPATADLVGWLTMMHRIAPGHPVGGSGKLSEALASCFASYGGTLRLGDGAAEISCRAGKVRSVTTTSGDQIQARQVVAGCHVQTTATLIEGTAPKVTAELRGNARTGNGLGMVVRAVTDTLPGYLADEAGIAHHAMTLLADSRVELRRNYGEFLAGRAPTNPAALVMAPSGRDDTLAPAGRHTVTIWGQWHAYHLEGESWHDIADREAAKLVEVVERHAPGFADSVQDLWVQTPLEIERELGLLRGNVMHLEMTLDQMFSLRPVPKYADYRISDVDGLYITGASTHPGGGVFGASGRSAAHAVLADRSSVLGRLLDWSNATGLRHK</sequence>
<reference evidence="1 2" key="1">
    <citation type="submission" date="2018-03" db="EMBL/GenBank/DDBJ databases">
        <title>Genomic Encyclopedia of Archaeal and Bacterial Type Strains, Phase II (KMG-II): from individual species to whole genera.</title>
        <authorList>
            <person name="Goeker M."/>
        </authorList>
    </citation>
    <scope>NUCLEOTIDE SEQUENCE [LARGE SCALE GENOMIC DNA]</scope>
    <source>
        <strain evidence="1 2">DSM 100065</strain>
    </source>
</reference>
<dbReference type="SUPFAM" id="SSF51905">
    <property type="entry name" value="FAD/NAD(P)-binding domain"/>
    <property type="match status" value="1"/>
</dbReference>
<dbReference type="RefSeq" id="WP_106349468.1">
    <property type="nucleotide sequence ID" value="NZ_PVUE01000010.1"/>
</dbReference>
<proteinExistence type="predicted"/>
<organism evidence="1 2">
    <name type="scientific">Antricoccus suffuscus</name>
    <dbReference type="NCBI Taxonomy" id="1629062"/>
    <lineage>
        <taxon>Bacteria</taxon>
        <taxon>Bacillati</taxon>
        <taxon>Actinomycetota</taxon>
        <taxon>Actinomycetes</taxon>
        <taxon>Geodermatophilales</taxon>
        <taxon>Antricoccaceae</taxon>
        <taxon>Antricoccus</taxon>
    </lineage>
</organism>
<accession>A0A2T0ZYG8</accession>
<dbReference type="PROSITE" id="PS51257">
    <property type="entry name" value="PROKAR_LIPOPROTEIN"/>
    <property type="match status" value="1"/>
</dbReference>
<evidence type="ECO:0000313" key="1">
    <source>
        <dbReference type="EMBL" id="PRZ41396.1"/>
    </source>
</evidence>
<name>A0A2T0ZYG8_9ACTN</name>
<protein>
    <submittedName>
        <fullName evidence="1">Phytoene dehydrogenase-like protein</fullName>
    </submittedName>
</protein>
<dbReference type="InterPro" id="IPR036188">
    <property type="entry name" value="FAD/NAD-bd_sf"/>
</dbReference>
<dbReference type="PANTHER" id="PTHR10668">
    <property type="entry name" value="PHYTOENE DEHYDROGENASE"/>
    <property type="match status" value="1"/>
</dbReference>
<dbReference type="AlphaFoldDB" id="A0A2T0ZYG8"/>
<dbReference type="Gene3D" id="3.50.50.60">
    <property type="entry name" value="FAD/NAD(P)-binding domain"/>
    <property type="match status" value="2"/>
</dbReference>
<dbReference type="GO" id="GO:0005829">
    <property type="term" value="C:cytosol"/>
    <property type="evidence" value="ECO:0007669"/>
    <property type="project" value="TreeGrafter"/>
</dbReference>
<dbReference type="Pfam" id="PF13450">
    <property type="entry name" value="NAD_binding_8"/>
    <property type="match status" value="1"/>
</dbReference>
<keyword evidence="2" id="KW-1185">Reference proteome</keyword>
<dbReference type="Proteomes" id="UP000237752">
    <property type="component" value="Unassembled WGS sequence"/>
</dbReference>
<dbReference type="PANTHER" id="PTHR10668:SF103">
    <property type="entry name" value="PYRIDINE NUCLEOTIDE-DISULFIDE OXIDOREDUCTASE DOMAIN-CONTAINING PROTEIN 2"/>
    <property type="match status" value="1"/>
</dbReference>
<gene>
    <name evidence="1" type="ORF">CLV47_110124</name>
</gene>